<organism evidence="2 3">
    <name type="scientific">Morus notabilis</name>
    <dbReference type="NCBI Taxonomy" id="981085"/>
    <lineage>
        <taxon>Eukaryota</taxon>
        <taxon>Viridiplantae</taxon>
        <taxon>Streptophyta</taxon>
        <taxon>Embryophyta</taxon>
        <taxon>Tracheophyta</taxon>
        <taxon>Spermatophyta</taxon>
        <taxon>Magnoliopsida</taxon>
        <taxon>eudicotyledons</taxon>
        <taxon>Gunneridae</taxon>
        <taxon>Pentapetalae</taxon>
        <taxon>rosids</taxon>
        <taxon>fabids</taxon>
        <taxon>Rosales</taxon>
        <taxon>Moraceae</taxon>
        <taxon>Moreae</taxon>
        <taxon>Morus</taxon>
    </lineage>
</organism>
<evidence type="ECO:0000313" key="2">
    <source>
        <dbReference type="EMBL" id="EXB68712.1"/>
    </source>
</evidence>
<accession>W9R4P2</accession>
<proteinExistence type="predicted"/>
<evidence type="ECO:0000313" key="3">
    <source>
        <dbReference type="Proteomes" id="UP000030645"/>
    </source>
</evidence>
<gene>
    <name evidence="2" type="ORF">L484_024732</name>
</gene>
<protein>
    <submittedName>
        <fullName evidence="2">Uncharacterized protein</fullName>
    </submittedName>
</protein>
<feature type="region of interest" description="Disordered" evidence="1">
    <location>
        <begin position="1"/>
        <end position="21"/>
    </location>
</feature>
<feature type="region of interest" description="Disordered" evidence="1">
    <location>
        <begin position="48"/>
        <end position="77"/>
    </location>
</feature>
<dbReference type="Proteomes" id="UP000030645">
    <property type="component" value="Unassembled WGS sequence"/>
</dbReference>
<sequence>MRDENLGMDLPNDRKKTTESVDAQCVEEKLGERIEMLQLGHENWREKISGKIRNGNRSARARRSRERNVGKGGNGRG</sequence>
<reference evidence="3" key="1">
    <citation type="submission" date="2013-01" db="EMBL/GenBank/DDBJ databases">
        <title>Draft Genome Sequence of a Mulberry Tree, Morus notabilis C.K. Schneid.</title>
        <authorList>
            <person name="He N."/>
            <person name="Zhao S."/>
        </authorList>
    </citation>
    <scope>NUCLEOTIDE SEQUENCE</scope>
</reference>
<dbReference type="EMBL" id="KE344580">
    <property type="protein sequence ID" value="EXB68712.1"/>
    <property type="molecule type" value="Genomic_DNA"/>
</dbReference>
<evidence type="ECO:0000256" key="1">
    <source>
        <dbReference type="SAM" id="MobiDB-lite"/>
    </source>
</evidence>
<dbReference type="AlphaFoldDB" id="W9R4P2"/>
<keyword evidence="3" id="KW-1185">Reference proteome</keyword>
<name>W9R4P2_9ROSA</name>
<feature type="compositionally biased region" description="Basic and acidic residues" evidence="1">
    <location>
        <begin position="1"/>
        <end position="19"/>
    </location>
</feature>